<proteinExistence type="inferred from homology"/>
<reference evidence="2 3" key="2">
    <citation type="submission" date="2018-11" db="EMBL/GenBank/DDBJ databases">
        <authorList>
            <consortium name="Pathogen Informatics"/>
        </authorList>
    </citation>
    <scope>NUCLEOTIDE SEQUENCE [LARGE SCALE GENOMIC DNA]</scope>
</reference>
<protein>
    <submittedName>
        <fullName evidence="4">DNA primase small subunit</fullName>
    </submittedName>
</protein>
<sequence>MNSFDTDHLIALLPEYYKWLFPFKHFFQWLRYGQDDYFRRREFALVREGDIYIRYQSFDNQAEMQSSITSVNPSKIDIGAVFNGKVTSFQADERELVFDIDLTDYDDILYYVLCIIALHMLSEDFGFQERLWVFSGRRGVHCWVTDRNARRLNEAGRSAIADYLTVVSVCLVTKKVASLNRFLHPSVKRAIDIIRPHFCDLLKEQGWLDSADQWAKVLDLISDEDTCTLFLLPFTDCMICF</sequence>
<organism evidence="4">
    <name type="scientific">Soboliphyme baturini</name>
    <dbReference type="NCBI Taxonomy" id="241478"/>
    <lineage>
        <taxon>Eukaryota</taxon>
        <taxon>Metazoa</taxon>
        <taxon>Ecdysozoa</taxon>
        <taxon>Nematoda</taxon>
        <taxon>Enoplea</taxon>
        <taxon>Dorylaimia</taxon>
        <taxon>Dioctophymatida</taxon>
        <taxon>Dioctophymatoidea</taxon>
        <taxon>Soboliphymatidae</taxon>
        <taxon>Soboliphyme</taxon>
    </lineage>
</organism>
<dbReference type="OrthoDB" id="19606at2759"/>
<accession>A0A183IMP3</accession>
<evidence type="ECO:0000313" key="2">
    <source>
        <dbReference type="EMBL" id="VDP05657.1"/>
    </source>
</evidence>
<evidence type="ECO:0000256" key="1">
    <source>
        <dbReference type="ARBA" id="ARBA00009762"/>
    </source>
</evidence>
<gene>
    <name evidence="2" type="ORF">SBAD_LOCUS4889</name>
</gene>
<name>A0A183IMP3_9BILA</name>
<reference evidence="4" key="1">
    <citation type="submission" date="2016-06" db="UniProtKB">
        <authorList>
            <consortium name="WormBaseParasite"/>
        </authorList>
    </citation>
    <scope>IDENTIFICATION</scope>
</reference>
<dbReference type="Proteomes" id="UP000270296">
    <property type="component" value="Unassembled WGS sequence"/>
</dbReference>
<dbReference type="SUPFAM" id="SSF56747">
    <property type="entry name" value="Prim-pol domain"/>
    <property type="match status" value="1"/>
</dbReference>
<dbReference type="Gene3D" id="3.90.920.10">
    <property type="entry name" value="DNA primase, PRIM domain"/>
    <property type="match status" value="1"/>
</dbReference>
<dbReference type="AlphaFoldDB" id="A0A183IMP3"/>
<dbReference type="InterPro" id="IPR002755">
    <property type="entry name" value="DNA_primase_S"/>
</dbReference>
<dbReference type="Pfam" id="PF01896">
    <property type="entry name" value="DNA_primase_S"/>
    <property type="match status" value="1"/>
</dbReference>
<dbReference type="GO" id="GO:0003899">
    <property type="term" value="F:DNA-directed RNA polymerase activity"/>
    <property type="evidence" value="ECO:0007669"/>
    <property type="project" value="InterPro"/>
</dbReference>
<dbReference type="GO" id="GO:0006269">
    <property type="term" value="P:DNA replication, synthesis of primer"/>
    <property type="evidence" value="ECO:0007669"/>
    <property type="project" value="InterPro"/>
</dbReference>
<keyword evidence="3" id="KW-1185">Reference proteome</keyword>
<comment type="similarity">
    <text evidence="1">Belongs to the eukaryotic-type primase small subunit family.</text>
</comment>
<evidence type="ECO:0000313" key="3">
    <source>
        <dbReference type="Proteomes" id="UP000270296"/>
    </source>
</evidence>
<dbReference type="PANTHER" id="PTHR10536">
    <property type="entry name" value="DNA PRIMASE SMALL SUBUNIT"/>
    <property type="match status" value="1"/>
</dbReference>
<dbReference type="WBParaSite" id="SBAD_0000508901-mRNA-1">
    <property type="protein sequence ID" value="SBAD_0000508901-mRNA-1"/>
    <property type="gene ID" value="SBAD_0000508901"/>
</dbReference>
<evidence type="ECO:0000313" key="4">
    <source>
        <dbReference type="WBParaSite" id="SBAD_0000508901-mRNA-1"/>
    </source>
</evidence>
<dbReference type="EMBL" id="UZAM01008612">
    <property type="protein sequence ID" value="VDP05657.1"/>
    <property type="molecule type" value="Genomic_DNA"/>
</dbReference>